<feature type="transmembrane region" description="Helical" evidence="1">
    <location>
        <begin position="103"/>
        <end position="123"/>
    </location>
</feature>
<proteinExistence type="predicted"/>
<accession>A0A7J8EKA0</accession>
<name>A0A7J8EKA0_ROUAE</name>
<evidence type="ECO:0000256" key="1">
    <source>
        <dbReference type="SAM" id="Phobius"/>
    </source>
</evidence>
<organism evidence="2 3">
    <name type="scientific">Rousettus aegyptiacus</name>
    <name type="common">Egyptian fruit bat</name>
    <name type="synonym">Pteropus aegyptiacus</name>
    <dbReference type="NCBI Taxonomy" id="9407"/>
    <lineage>
        <taxon>Eukaryota</taxon>
        <taxon>Metazoa</taxon>
        <taxon>Chordata</taxon>
        <taxon>Craniata</taxon>
        <taxon>Vertebrata</taxon>
        <taxon>Euteleostomi</taxon>
        <taxon>Mammalia</taxon>
        <taxon>Eutheria</taxon>
        <taxon>Laurasiatheria</taxon>
        <taxon>Chiroptera</taxon>
        <taxon>Yinpterochiroptera</taxon>
        <taxon>Pteropodoidea</taxon>
        <taxon>Pteropodidae</taxon>
        <taxon>Rousettinae</taxon>
        <taxon>Rousettus</taxon>
    </lineage>
</organism>
<feature type="transmembrane region" description="Helical" evidence="1">
    <location>
        <begin position="13"/>
        <end position="31"/>
    </location>
</feature>
<keyword evidence="1" id="KW-0812">Transmembrane</keyword>
<evidence type="ECO:0000313" key="3">
    <source>
        <dbReference type="Proteomes" id="UP000593571"/>
    </source>
</evidence>
<comment type="caution">
    <text evidence="2">The sequence shown here is derived from an EMBL/GenBank/DDBJ whole genome shotgun (WGS) entry which is preliminary data.</text>
</comment>
<evidence type="ECO:0000313" key="2">
    <source>
        <dbReference type="EMBL" id="KAF6435823.1"/>
    </source>
</evidence>
<keyword evidence="1" id="KW-1133">Transmembrane helix</keyword>
<keyword evidence="3" id="KW-1185">Reference proteome</keyword>
<sequence>MPPASFLYLRMDLAIRGLLCFHTNLMVFSFISLKNFDVILIGITLNLYNDLVNIVILTMLTFPFKEHEISFHFFVSSISFNRRLQFSLYMYFTHFIKFIPRYFIIFVVIAKGIIFSSFFFLTLHY</sequence>
<keyword evidence="1" id="KW-0472">Membrane</keyword>
<dbReference type="AlphaFoldDB" id="A0A7J8EKA0"/>
<protein>
    <submittedName>
        <fullName evidence="2">Uncharacterized protein</fullName>
    </submittedName>
</protein>
<dbReference type="EMBL" id="JACASE010000009">
    <property type="protein sequence ID" value="KAF6435823.1"/>
    <property type="molecule type" value="Genomic_DNA"/>
</dbReference>
<reference evidence="2 3" key="1">
    <citation type="journal article" date="2020" name="Nature">
        <title>Six reference-quality genomes reveal evolution of bat adaptations.</title>
        <authorList>
            <person name="Jebb D."/>
            <person name="Huang Z."/>
            <person name="Pippel M."/>
            <person name="Hughes G.M."/>
            <person name="Lavrichenko K."/>
            <person name="Devanna P."/>
            <person name="Winkler S."/>
            <person name="Jermiin L.S."/>
            <person name="Skirmuntt E.C."/>
            <person name="Katzourakis A."/>
            <person name="Burkitt-Gray L."/>
            <person name="Ray D.A."/>
            <person name="Sullivan K.A.M."/>
            <person name="Roscito J.G."/>
            <person name="Kirilenko B.M."/>
            <person name="Davalos L.M."/>
            <person name="Corthals A.P."/>
            <person name="Power M.L."/>
            <person name="Jones G."/>
            <person name="Ransome R.D."/>
            <person name="Dechmann D.K.N."/>
            <person name="Locatelli A.G."/>
            <person name="Puechmaille S.J."/>
            <person name="Fedrigo O."/>
            <person name="Jarvis E.D."/>
            <person name="Hiller M."/>
            <person name="Vernes S.C."/>
            <person name="Myers E.W."/>
            <person name="Teeling E.C."/>
        </authorList>
    </citation>
    <scope>NUCLEOTIDE SEQUENCE [LARGE SCALE GENOMIC DNA]</scope>
    <source>
        <strain evidence="2">MRouAeg1</strain>
        <tissue evidence="2">Muscle</tissue>
    </source>
</reference>
<gene>
    <name evidence="2" type="ORF">HJG63_012546</name>
</gene>
<feature type="transmembrane region" description="Helical" evidence="1">
    <location>
        <begin position="38"/>
        <end position="63"/>
    </location>
</feature>
<dbReference type="Proteomes" id="UP000593571">
    <property type="component" value="Unassembled WGS sequence"/>
</dbReference>